<proteinExistence type="inferred from homology"/>
<keyword evidence="6" id="KW-1185">Reference proteome</keyword>
<keyword evidence="4" id="KW-0378">Hydrolase</keyword>
<comment type="subcellular location">
    <subcellularLocation>
        <location evidence="4">Cytoplasm</location>
    </subcellularLocation>
</comment>
<dbReference type="CDD" id="cd00563">
    <property type="entry name" value="Dtyr_deacylase"/>
    <property type="match status" value="1"/>
</dbReference>
<dbReference type="GO" id="GO:0106026">
    <property type="term" value="F:Gly-tRNA(Ala) deacylase activity"/>
    <property type="evidence" value="ECO:0007669"/>
    <property type="project" value="UniProtKB-UniRule"/>
</dbReference>
<dbReference type="OrthoDB" id="9801395at2"/>
<dbReference type="EC" id="3.1.1.-" evidence="4"/>
<dbReference type="PANTHER" id="PTHR10472">
    <property type="entry name" value="D-TYROSYL-TRNA TYR DEACYLASE"/>
    <property type="match status" value="1"/>
</dbReference>
<evidence type="ECO:0000256" key="2">
    <source>
        <dbReference type="ARBA" id="ARBA00022555"/>
    </source>
</evidence>
<dbReference type="GO" id="GO:0019478">
    <property type="term" value="P:D-amino acid catabolic process"/>
    <property type="evidence" value="ECO:0007669"/>
    <property type="project" value="UniProtKB-UniRule"/>
</dbReference>
<dbReference type="FunFam" id="3.50.80.10:FF:000001">
    <property type="entry name" value="D-aminoacyl-tRNA deacylase"/>
    <property type="match status" value="1"/>
</dbReference>
<dbReference type="GO" id="GO:0000049">
    <property type="term" value="F:tRNA binding"/>
    <property type="evidence" value="ECO:0007669"/>
    <property type="project" value="UniProtKB-UniRule"/>
</dbReference>
<feature type="short sequence motif" description="Gly-cisPro motif, important for rejection of L-amino acids" evidence="4">
    <location>
        <begin position="137"/>
        <end position="138"/>
    </location>
</feature>
<dbReference type="InterPro" id="IPR023509">
    <property type="entry name" value="DTD-like_sf"/>
</dbReference>
<keyword evidence="3 4" id="KW-0694">RNA-binding</keyword>
<dbReference type="EMBL" id="NGKC01000009">
    <property type="protein sequence ID" value="RSU11198.1"/>
    <property type="molecule type" value="Genomic_DNA"/>
</dbReference>
<dbReference type="GO" id="GO:0051500">
    <property type="term" value="F:D-tyrosyl-tRNA(Tyr) deacylase activity"/>
    <property type="evidence" value="ECO:0007669"/>
    <property type="project" value="TreeGrafter"/>
</dbReference>
<gene>
    <name evidence="4" type="primary">dtd</name>
    <name evidence="5" type="ORF">CBF27_08860</name>
</gene>
<evidence type="ECO:0000256" key="4">
    <source>
        <dbReference type="HAMAP-Rule" id="MF_00518"/>
    </source>
</evidence>
<dbReference type="Proteomes" id="UP000286773">
    <property type="component" value="Unassembled WGS sequence"/>
</dbReference>
<comment type="function">
    <text evidence="4">An aminoacyl-tRNA editing enzyme that deacylates mischarged D-aminoacyl-tRNAs. Also deacylates mischarged glycyl-tRNA(Ala), protecting cells against glycine mischarging by AlaRS. Acts via tRNA-based rather than protein-based catalysis; rejects L-amino acids rather than detecting D-amino acids in the active site. By recycling D-aminoacyl-tRNA to D-amino acids and free tRNA molecules, this enzyme counteracts the toxicity associated with the formation of D-aminoacyl-tRNA entities in vivo and helps enforce protein L-homochirality.</text>
</comment>
<comment type="catalytic activity">
    <reaction evidence="4">
        <text>glycyl-tRNA(Ala) + H2O = tRNA(Ala) + glycine + H(+)</text>
        <dbReference type="Rhea" id="RHEA:53744"/>
        <dbReference type="Rhea" id="RHEA-COMP:9657"/>
        <dbReference type="Rhea" id="RHEA-COMP:13640"/>
        <dbReference type="ChEBI" id="CHEBI:15377"/>
        <dbReference type="ChEBI" id="CHEBI:15378"/>
        <dbReference type="ChEBI" id="CHEBI:57305"/>
        <dbReference type="ChEBI" id="CHEBI:78442"/>
        <dbReference type="ChEBI" id="CHEBI:78522"/>
    </reaction>
</comment>
<dbReference type="GO" id="GO:0005737">
    <property type="term" value="C:cytoplasm"/>
    <property type="evidence" value="ECO:0007669"/>
    <property type="project" value="UniProtKB-SubCell"/>
</dbReference>
<comment type="subunit">
    <text evidence="4">Homodimer.</text>
</comment>
<dbReference type="SUPFAM" id="SSF69500">
    <property type="entry name" value="DTD-like"/>
    <property type="match status" value="1"/>
</dbReference>
<organism evidence="5 6">
    <name type="scientific">Vagococcus acidifermentans</name>
    <dbReference type="NCBI Taxonomy" id="564710"/>
    <lineage>
        <taxon>Bacteria</taxon>
        <taxon>Bacillati</taxon>
        <taxon>Bacillota</taxon>
        <taxon>Bacilli</taxon>
        <taxon>Lactobacillales</taxon>
        <taxon>Enterococcaceae</taxon>
        <taxon>Vagococcus</taxon>
    </lineage>
</organism>
<comment type="domain">
    <text evidence="4">A Gly-cisPro motif from one monomer fits into the active site of the other monomer to allow specific chiral rejection of L-amino acids.</text>
</comment>
<sequence>MRIVLQRVSHASVTVAGQTISNINQGFMLLVGVKTGDTKDDADYLAKKVSKLRVFEDAQGKMNLSIHDVGGEILSVSQFTLLADTRKGNRPSFIKAAQPDEATALYEYFNEQLRSEGLTVATGAFGEHMQVALENDGPVTIIFDTENK</sequence>
<dbReference type="GO" id="GO:0043908">
    <property type="term" value="F:Ser(Gly)-tRNA(Ala) hydrolase activity"/>
    <property type="evidence" value="ECO:0007669"/>
    <property type="project" value="UniProtKB-UniRule"/>
</dbReference>
<accession>A0A430AT10</accession>
<reference evidence="5 6" key="1">
    <citation type="submission" date="2017-05" db="EMBL/GenBank/DDBJ databases">
        <title>Vagococcus spp. assemblies.</title>
        <authorList>
            <person name="Gulvik C.A."/>
        </authorList>
    </citation>
    <scope>NUCLEOTIDE SEQUENCE [LARGE SCALE GENOMIC DNA]</scope>
    <source>
        <strain evidence="5 6">LMG 24798</strain>
    </source>
</reference>
<keyword evidence="4" id="KW-0963">Cytoplasm</keyword>
<evidence type="ECO:0000256" key="1">
    <source>
        <dbReference type="ARBA" id="ARBA00009673"/>
    </source>
</evidence>
<name>A0A430AT10_9ENTE</name>
<keyword evidence="2 4" id="KW-0820">tRNA-binding</keyword>
<comment type="similarity">
    <text evidence="1 4">Belongs to the DTD family.</text>
</comment>
<dbReference type="PANTHER" id="PTHR10472:SF5">
    <property type="entry name" value="D-AMINOACYL-TRNA DEACYLASE 1"/>
    <property type="match status" value="1"/>
</dbReference>
<dbReference type="AlphaFoldDB" id="A0A430AT10"/>
<dbReference type="RefSeq" id="WP_126813959.1">
    <property type="nucleotide sequence ID" value="NZ_NGKC01000009.1"/>
</dbReference>
<dbReference type="EC" id="3.1.1.96" evidence="4"/>
<comment type="catalytic activity">
    <reaction evidence="4">
        <text>a D-aminoacyl-tRNA + H2O = a tRNA + a D-alpha-amino acid + H(+)</text>
        <dbReference type="Rhea" id="RHEA:13953"/>
        <dbReference type="Rhea" id="RHEA-COMP:10123"/>
        <dbReference type="Rhea" id="RHEA-COMP:10124"/>
        <dbReference type="ChEBI" id="CHEBI:15377"/>
        <dbReference type="ChEBI" id="CHEBI:15378"/>
        <dbReference type="ChEBI" id="CHEBI:59871"/>
        <dbReference type="ChEBI" id="CHEBI:78442"/>
        <dbReference type="ChEBI" id="CHEBI:79333"/>
        <dbReference type="EC" id="3.1.1.96"/>
    </reaction>
</comment>
<dbReference type="Gene3D" id="3.50.80.10">
    <property type="entry name" value="D-tyrosyl-tRNA(Tyr) deacylase"/>
    <property type="match status" value="1"/>
</dbReference>
<dbReference type="Pfam" id="PF02580">
    <property type="entry name" value="Tyr_Deacylase"/>
    <property type="match status" value="1"/>
</dbReference>
<comment type="caution">
    <text evidence="5">The sequence shown here is derived from an EMBL/GenBank/DDBJ whole genome shotgun (WGS) entry which is preliminary data.</text>
</comment>
<dbReference type="InterPro" id="IPR003732">
    <property type="entry name" value="Daa-tRNA_deacyls_DTD"/>
</dbReference>
<dbReference type="NCBIfam" id="TIGR00256">
    <property type="entry name" value="D-aminoacyl-tRNA deacylase"/>
    <property type="match status" value="1"/>
</dbReference>
<dbReference type="HAMAP" id="MF_00518">
    <property type="entry name" value="Deacylase_Dtd"/>
    <property type="match status" value="1"/>
</dbReference>
<evidence type="ECO:0000256" key="3">
    <source>
        <dbReference type="ARBA" id="ARBA00022884"/>
    </source>
</evidence>
<evidence type="ECO:0000313" key="6">
    <source>
        <dbReference type="Proteomes" id="UP000286773"/>
    </source>
</evidence>
<evidence type="ECO:0000313" key="5">
    <source>
        <dbReference type="EMBL" id="RSU11198.1"/>
    </source>
</evidence>
<protein>
    <recommendedName>
        <fullName evidence="4">D-aminoacyl-tRNA deacylase</fullName>
        <shortName evidence="4">DTD</shortName>
        <ecNumber evidence="4">3.1.1.96</ecNumber>
    </recommendedName>
    <alternativeName>
        <fullName evidence="4">Gly-tRNA(Ala) deacylase</fullName>
        <ecNumber evidence="4">3.1.1.-</ecNumber>
    </alternativeName>
</protein>